<dbReference type="GO" id="GO:0071944">
    <property type="term" value="C:cell periphery"/>
    <property type="evidence" value="ECO:0007669"/>
    <property type="project" value="UniProtKB-ARBA"/>
</dbReference>
<feature type="region of interest" description="Disordered" evidence="5">
    <location>
        <begin position="737"/>
        <end position="777"/>
    </location>
</feature>
<dbReference type="PANTHER" id="PTHR15549:SF30">
    <property type="entry name" value="MID2 DOMAIN-CONTAINING PROTEIN"/>
    <property type="match status" value="1"/>
</dbReference>
<protein>
    <submittedName>
        <fullName evidence="7">Uncharacterized protein</fullName>
    </submittedName>
</protein>
<feature type="transmembrane region" description="Helical" evidence="6">
    <location>
        <begin position="186"/>
        <end position="210"/>
    </location>
</feature>
<dbReference type="InterPro" id="IPR051694">
    <property type="entry name" value="Immunoregulatory_rcpt-like"/>
</dbReference>
<keyword evidence="4 6" id="KW-0472">Membrane</keyword>
<dbReference type="AlphaFoldDB" id="A0A818K3C7"/>
<feature type="transmembrane region" description="Helical" evidence="6">
    <location>
        <begin position="253"/>
        <end position="273"/>
    </location>
</feature>
<reference evidence="7" key="1">
    <citation type="submission" date="2021-02" db="EMBL/GenBank/DDBJ databases">
        <authorList>
            <person name="Nowell W R."/>
        </authorList>
    </citation>
    <scope>NUCLEOTIDE SEQUENCE</scope>
</reference>
<name>A0A818K3C7_9BILA</name>
<evidence type="ECO:0000256" key="5">
    <source>
        <dbReference type="SAM" id="MobiDB-lite"/>
    </source>
</evidence>
<evidence type="ECO:0000313" key="7">
    <source>
        <dbReference type="EMBL" id="CAF3551882.1"/>
    </source>
</evidence>
<evidence type="ECO:0000256" key="6">
    <source>
        <dbReference type="SAM" id="Phobius"/>
    </source>
</evidence>
<feature type="transmembrane region" description="Helical" evidence="6">
    <location>
        <begin position="666"/>
        <end position="688"/>
    </location>
</feature>
<dbReference type="Proteomes" id="UP000663869">
    <property type="component" value="Unassembled WGS sequence"/>
</dbReference>
<keyword evidence="2 6" id="KW-0812">Transmembrane</keyword>
<sequence length="777" mass="87421">MAQMSNCTNTTDIICDGRLPNVNGTRIKYECSVKPFSTVLLPSCENGNVNHAIYWFWYDDVCSVSSYRNRFFAYVYPNNTFQCSNKPNFTINQDSCRNNYYFNRTLMGINITAIDSSLTYLCFTGINMINMDFVSVIMYSINVSDITTSTTPDFSTTTLSSSSNSVGNNTITTDGIIGISGSVPPWAIAVPSVLGFLVIILLLILGYIYYRRRQRNKKPGSYTLEIMSSRSDRSSNEEFDSTHGGYSSSHFWFGYYSTMNRWICFSVLIIAHGSQTIPGQKRIVNIIGTENNTEIPVWIHDQIEIVGKETVIDKWSFNNIVIAELSNLAIAYEYPNPSLLGNMNATFDISDSILNLGDVNRNYSGSYKAYEEGGNHSLAMIVYEVNVSSVEFNLIHQSGLCRGYIYVKDSLFPLISTLRRMVYSSELTLESHSQLNNNSVQINNSSITMTNNSINTDIMIQYYFNYNNYSTIRNYSAPLNFSLVGKPTVRKLGTVDNCTIVVEHNSNVECVRNIVLCLNATTDKEPCQMYNDTNNTMHILGDLSNFTFVHLSVVYDIIYTKYRFDIPFERCSIDVTTAVESSTMASSAEELTATHLYTTESMNSEATFNYSDSIYSSLSSSLFSTFFNTTTAKLIDSSEVPIINSSPAMTTTTPTKQSETLAGWKIALIVIGSILGVLLLAVVIGLIIRRRNARKRSKSEISLGLRSSSNEQTIRPAIPPIRSIFTNISSREEIRRNQRQVPLPNYERSHDTSVSQSTSMYPNRMNQQRKLPPDLYE</sequence>
<proteinExistence type="predicted"/>
<comment type="subcellular location">
    <subcellularLocation>
        <location evidence="1">Membrane</location>
        <topology evidence="1">Single-pass membrane protein</topology>
    </subcellularLocation>
</comment>
<accession>A0A818K3C7</accession>
<comment type="caution">
    <text evidence="7">The sequence shown here is derived from an EMBL/GenBank/DDBJ whole genome shotgun (WGS) entry which is preliminary data.</text>
</comment>
<keyword evidence="3 6" id="KW-1133">Transmembrane helix</keyword>
<evidence type="ECO:0000256" key="2">
    <source>
        <dbReference type="ARBA" id="ARBA00022692"/>
    </source>
</evidence>
<evidence type="ECO:0000256" key="1">
    <source>
        <dbReference type="ARBA" id="ARBA00004167"/>
    </source>
</evidence>
<dbReference type="PANTHER" id="PTHR15549">
    <property type="entry name" value="PAIRED IMMUNOGLOBULIN-LIKE TYPE 2 RECEPTOR"/>
    <property type="match status" value="1"/>
</dbReference>
<gene>
    <name evidence="7" type="ORF">FME351_LOCUS19521</name>
</gene>
<dbReference type="EMBL" id="CAJNYU010002424">
    <property type="protein sequence ID" value="CAF3551882.1"/>
    <property type="molecule type" value="Genomic_DNA"/>
</dbReference>
<dbReference type="GO" id="GO:0016020">
    <property type="term" value="C:membrane"/>
    <property type="evidence" value="ECO:0007669"/>
    <property type="project" value="UniProtKB-SubCell"/>
</dbReference>
<dbReference type="CDD" id="cd12087">
    <property type="entry name" value="TM_EGFR-like"/>
    <property type="match status" value="1"/>
</dbReference>
<evidence type="ECO:0000256" key="4">
    <source>
        <dbReference type="ARBA" id="ARBA00023136"/>
    </source>
</evidence>
<evidence type="ECO:0000313" key="8">
    <source>
        <dbReference type="Proteomes" id="UP000663869"/>
    </source>
</evidence>
<organism evidence="7 8">
    <name type="scientific">Rotaria socialis</name>
    <dbReference type="NCBI Taxonomy" id="392032"/>
    <lineage>
        <taxon>Eukaryota</taxon>
        <taxon>Metazoa</taxon>
        <taxon>Spiralia</taxon>
        <taxon>Gnathifera</taxon>
        <taxon>Rotifera</taxon>
        <taxon>Eurotatoria</taxon>
        <taxon>Bdelloidea</taxon>
        <taxon>Philodinida</taxon>
        <taxon>Philodinidae</taxon>
        <taxon>Rotaria</taxon>
    </lineage>
</organism>
<feature type="compositionally biased region" description="Polar residues" evidence="5">
    <location>
        <begin position="752"/>
        <end position="769"/>
    </location>
</feature>
<evidence type="ECO:0000256" key="3">
    <source>
        <dbReference type="ARBA" id="ARBA00022989"/>
    </source>
</evidence>